<accession>A0A8D8HFL8</accession>
<dbReference type="EMBL" id="HBUE01208915">
    <property type="protein sequence ID" value="CAG6533476.1"/>
    <property type="molecule type" value="Transcribed_RNA"/>
</dbReference>
<name>A0A8D8HFL8_CULPI</name>
<reference evidence="1" key="1">
    <citation type="submission" date="2021-05" db="EMBL/GenBank/DDBJ databases">
        <authorList>
            <person name="Alioto T."/>
            <person name="Alioto T."/>
            <person name="Gomez Garrido J."/>
        </authorList>
    </citation>
    <scope>NUCLEOTIDE SEQUENCE</scope>
</reference>
<dbReference type="AlphaFoldDB" id="A0A8D8HFL8"/>
<sequence length="116" mass="12805">MFQSVLHFFKLCVCVRARKKGSWAGRCVAGRGRFQTVSNNGFRFCGAILHNCSVRHGNSLHERFSERATWPRLPSPAAGQTTCPYLRHQPLPSASGPRAVASARNFRMTTPVADGC</sequence>
<proteinExistence type="predicted"/>
<dbReference type="EMBL" id="HBUE01315267">
    <property type="protein sequence ID" value="CAG6585356.1"/>
    <property type="molecule type" value="Transcribed_RNA"/>
</dbReference>
<protein>
    <submittedName>
        <fullName evidence="1">(northern house mosquito) hypothetical protein</fullName>
    </submittedName>
</protein>
<organism evidence="1">
    <name type="scientific">Culex pipiens</name>
    <name type="common">House mosquito</name>
    <dbReference type="NCBI Taxonomy" id="7175"/>
    <lineage>
        <taxon>Eukaryota</taxon>
        <taxon>Metazoa</taxon>
        <taxon>Ecdysozoa</taxon>
        <taxon>Arthropoda</taxon>
        <taxon>Hexapoda</taxon>
        <taxon>Insecta</taxon>
        <taxon>Pterygota</taxon>
        <taxon>Neoptera</taxon>
        <taxon>Endopterygota</taxon>
        <taxon>Diptera</taxon>
        <taxon>Nematocera</taxon>
        <taxon>Culicoidea</taxon>
        <taxon>Culicidae</taxon>
        <taxon>Culicinae</taxon>
        <taxon>Culicini</taxon>
        <taxon>Culex</taxon>
        <taxon>Culex</taxon>
    </lineage>
</organism>
<evidence type="ECO:0000313" key="1">
    <source>
        <dbReference type="EMBL" id="CAG6533476.1"/>
    </source>
</evidence>